<reference evidence="3" key="1">
    <citation type="submission" date="2007-08" db="EMBL/GenBank/DDBJ databases">
        <title>Annotation of Burkholderia pseudomallei 1710a.</title>
        <authorList>
            <person name="Harkins D.M."/>
            <person name="DeShazer D."/>
            <person name="Woods D.E."/>
            <person name="Brinkac L.M."/>
            <person name="Brown K.A."/>
            <person name="Hung G.C."/>
            <person name="Tuanyok A."/>
            <person name="Zhang B."/>
            <person name="Nierman W.C."/>
        </authorList>
    </citation>
    <scope>NUCLEOTIDE SEQUENCE [LARGE SCALE GENOMIC DNA]</scope>
    <source>
        <strain evidence="3">1710a</strain>
    </source>
</reference>
<feature type="compositionally biased region" description="Basic residues" evidence="1">
    <location>
        <begin position="41"/>
        <end position="52"/>
    </location>
</feature>
<gene>
    <name evidence="2" type="ORF">BURPS1710A_A1832</name>
</gene>
<sequence length="69" mass="7793">MSDARAGLRRARAFFLRQTKATASDANPPRRCAAMRGATRCGRRATARRRRERSSIVGDRRKSRFGALE</sequence>
<dbReference type="EMBL" id="CM000833">
    <property type="protein sequence ID" value="EET03998.1"/>
    <property type="molecule type" value="Genomic_DNA"/>
</dbReference>
<dbReference type="HOGENOM" id="CLU_2767960_0_0_4"/>
<name>A0A0E1VT12_BURPE</name>
<protein>
    <submittedName>
        <fullName evidence="2">Uncharacterized protein</fullName>
    </submittedName>
</protein>
<proteinExistence type="predicted"/>
<accession>A0A0E1VT12</accession>
<evidence type="ECO:0000313" key="3">
    <source>
        <dbReference type="Proteomes" id="UP000001812"/>
    </source>
</evidence>
<dbReference type="Proteomes" id="UP000001812">
    <property type="component" value="Chromosome II"/>
</dbReference>
<organism evidence="2 3">
    <name type="scientific">Burkholderia pseudomallei 1710a</name>
    <dbReference type="NCBI Taxonomy" id="320371"/>
    <lineage>
        <taxon>Bacteria</taxon>
        <taxon>Pseudomonadati</taxon>
        <taxon>Pseudomonadota</taxon>
        <taxon>Betaproteobacteria</taxon>
        <taxon>Burkholderiales</taxon>
        <taxon>Burkholderiaceae</taxon>
        <taxon>Burkholderia</taxon>
        <taxon>pseudomallei group</taxon>
    </lineage>
</organism>
<dbReference type="AlphaFoldDB" id="A0A0E1VT12"/>
<evidence type="ECO:0000313" key="2">
    <source>
        <dbReference type="EMBL" id="EET03998.1"/>
    </source>
</evidence>
<reference evidence="2 3" key="2">
    <citation type="submission" date="2009-05" db="EMBL/GenBank/DDBJ databases">
        <authorList>
            <person name="Harkins D.M."/>
            <person name="DeShazer D."/>
            <person name="Woods D.E."/>
            <person name="Brinkac L.M."/>
            <person name="Brown K.A."/>
            <person name="Hung G.C."/>
            <person name="Tuanyok A."/>
            <person name="Zhang B."/>
            <person name="Nierman W.C."/>
        </authorList>
    </citation>
    <scope>NUCLEOTIDE SEQUENCE [LARGE SCALE GENOMIC DNA]</scope>
    <source>
        <strain evidence="2 3">1710a</strain>
    </source>
</reference>
<feature type="region of interest" description="Disordered" evidence="1">
    <location>
        <begin position="21"/>
        <end position="69"/>
    </location>
</feature>
<evidence type="ECO:0000256" key="1">
    <source>
        <dbReference type="SAM" id="MobiDB-lite"/>
    </source>
</evidence>
<feature type="compositionally biased region" description="Low complexity" evidence="1">
    <location>
        <begin position="30"/>
        <end position="40"/>
    </location>
</feature>